<organism evidence="4 5">
    <name type="scientific">Dehalococcoides mccartyi</name>
    <dbReference type="NCBI Taxonomy" id="61435"/>
    <lineage>
        <taxon>Bacteria</taxon>
        <taxon>Bacillati</taxon>
        <taxon>Chloroflexota</taxon>
        <taxon>Dehalococcoidia</taxon>
        <taxon>Dehalococcoidales</taxon>
        <taxon>Dehalococcoidaceae</taxon>
        <taxon>Dehalococcoides</taxon>
    </lineage>
</organism>
<dbReference type="SUPFAM" id="SSF52833">
    <property type="entry name" value="Thioredoxin-like"/>
    <property type="match status" value="1"/>
</dbReference>
<protein>
    <submittedName>
        <fullName evidence="4">Redox-active disulfide protein 2</fullName>
    </submittedName>
</protein>
<dbReference type="NCBIfam" id="TIGR00412">
    <property type="entry name" value="redox_disulf_2"/>
    <property type="match status" value="1"/>
</dbReference>
<dbReference type="Proteomes" id="UP000053577">
    <property type="component" value="Unassembled WGS sequence"/>
</dbReference>
<comment type="caution">
    <text evidence="4">The sequence shown here is derived from an EMBL/GenBank/DDBJ whole genome shotgun (WGS) entry which is preliminary data.</text>
</comment>
<dbReference type="PIRSF" id="PIRSF037031">
    <property type="entry name" value="Redox_disulphide_2"/>
    <property type="match status" value="1"/>
</dbReference>
<dbReference type="OrthoDB" id="9800630at2"/>
<sequence>MIIKVLGTGCAKCNKLEEMTKEAALELGLSAQIVKVKDIDKISAYPVLMTPALVINEEVVVSGKLPTKEEMQKLLLSKAS</sequence>
<feature type="disulfide bond" description="Redox-active" evidence="2">
    <location>
        <begin position="10"/>
        <end position="13"/>
    </location>
</feature>
<dbReference type="PATRIC" id="fig|61435.5.peg.1615"/>
<gene>
    <name evidence="4" type="ORF">DA01_08200</name>
</gene>
<evidence type="ECO:0000259" key="3">
    <source>
        <dbReference type="Pfam" id="PF13192"/>
    </source>
</evidence>
<evidence type="ECO:0000313" key="5">
    <source>
        <dbReference type="Proteomes" id="UP000053577"/>
    </source>
</evidence>
<proteinExistence type="predicted"/>
<dbReference type="InterPro" id="IPR005243">
    <property type="entry name" value="THIRX-like_proc"/>
</dbReference>
<evidence type="ECO:0000256" key="2">
    <source>
        <dbReference type="PIRSR" id="PIRSR037031-51"/>
    </source>
</evidence>
<name>A0A0V8LX22_9CHLR</name>
<dbReference type="EMBL" id="JGYD01000029">
    <property type="protein sequence ID" value="KSV16060.1"/>
    <property type="molecule type" value="Genomic_DNA"/>
</dbReference>
<keyword evidence="2" id="KW-1015">Disulfide bond</keyword>
<accession>A0A0V8LX22</accession>
<dbReference type="RefSeq" id="WP_058292958.1">
    <property type="nucleotide sequence ID" value="NZ_JGYD01000029.1"/>
</dbReference>
<feature type="active site" description="Nucleophile" evidence="1">
    <location>
        <position position="10"/>
    </location>
</feature>
<reference evidence="4 5" key="1">
    <citation type="journal article" date="2015" name="Sci. Rep.">
        <title>A comparative genomics and reductive dehalogenase gene transcription study of two chloroethene-respiring bacteria, Dehalococcoides mccartyi strains MB and 11a.</title>
        <authorList>
            <person name="Low A."/>
            <person name="Shen Z."/>
            <person name="Cheng D."/>
            <person name="Rogers M.J."/>
            <person name="Lee P.K."/>
            <person name="He J."/>
        </authorList>
    </citation>
    <scope>NUCLEOTIDE SEQUENCE [LARGE SCALE GENOMIC DNA]</scope>
    <source>
        <strain evidence="4 5">MB</strain>
    </source>
</reference>
<feature type="domain" description="Thioredoxin-like fold" evidence="3">
    <location>
        <begin position="1"/>
        <end position="75"/>
    </location>
</feature>
<dbReference type="Gene3D" id="3.40.30.10">
    <property type="entry name" value="Glutaredoxin"/>
    <property type="match status" value="1"/>
</dbReference>
<dbReference type="InterPro" id="IPR036249">
    <property type="entry name" value="Thioredoxin-like_sf"/>
</dbReference>
<dbReference type="InterPro" id="IPR012336">
    <property type="entry name" value="Thioredoxin-like_fold"/>
</dbReference>
<dbReference type="Pfam" id="PF13192">
    <property type="entry name" value="Thioredoxin_3"/>
    <property type="match status" value="1"/>
</dbReference>
<feature type="active site" description="Nucleophile" evidence="1">
    <location>
        <position position="13"/>
    </location>
</feature>
<evidence type="ECO:0000313" key="4">
    <source>
        <dbReference type="EMBL" id="KSV16060.1"/>
    </source>
</evidence>
<evidence type="ECO:0000256" key="1">
    <source>
        <dbReference type="PIRSR" id="PIRSR037031-50"/>
    </source>
</evidence>
<dbReference type="AlphaFoldDB" id="A0A0V8LX22"/>
<dbReference type="PANTHER" id="PTHR36450:SF1">
    <property type="entry name" value="THIOREDOXIN"/>
    <property type="match status" value="1"/>
</dbReference>
<dbReference type="PANTHER" id="PTHR36450">
    <property type="entry name" value="THIOREDOXIN"/>
    <property type="match status" value="1"/>
</dbReference>
<keyword evidence="2" id="KW-0676">Redox-active center</keyword>